<evidence type="ECO:0000313" key="4">
    <source>
        <dbReference type="Proteomes" id="UP001497623"/>
    </source>
</evidence>
<protein>
    <submittedName>
        <fullName evidence="3">Uncharacterized protein</fullName>
    </submittedName>
</protein>
<dbReference type="EMBL" id="CAXKWB010003219">
    <property type="protein sequence ID" value="CAL4068560.1"/>
    <property type="molecule type" value="Genomic_DNA"/>
</dbReference>
<keyword evidence="2" id="KW-0732">Signal</keyword>
<dbReference type="Proteomes" id="UP001497623">
    <property type="component" value="Unassembled WGS sequence"/>
</dbReference>
<organism evidence="3 4">
    <name type="scientific">Meganyctiphanes norvegica</name>
    <name type="common">Northern krill</name>
    <name type="synonym">Thysanopoda norvegica</name>
    <dbReference type="NCBI Taxonomy" id="48144"/>
    <lineage>
        <taxon>Eukaryota</taxon>
        <taxon>Metazoa</taxon>
        <taxon>Ecdysozoa</taxon>
        <taxon>Arthropoda</taxon>
        <taxon>Crustacea</taxon>
        <taxon>Multicrustacea</taxon>
        <taxon>Malacostraca</taxon>
        <taxon>Eumalacostraca</taxon>
        <taxon>Eucarida</taxon>
        <taxon>Euphausiacea</taxon>
        <taxon>Euphausiidae</taxon>
        <taxon>Meganyctiphanes</taxon>
    </lineage>
</organism>
<feature type="signal peptide" evidence="2">
    <location>
        <begin position="1"/>
        <end position="22"/>
    </location>
</feature>
<gene>
    <name evidence="3" type="ORF">MNOR_LOCUS7362</name>
</gene>
<feature type="chain" id="PRO_5043618119" evidence="2">
    <location>
        <begin position="23"/>
        <end position="119"/>
    </location>
</feature>
<proteinExistence type="predicted"/>
<feature type="non-terminal residue" evidence="3">
    <location>
        <position position="119"/>
    </location>
</feature>
<reference evidence="3 4" key="1">
    <citation type="submission" date="2024-05" db="EMBL/GenBank/DDBJ databases">
        <authorList>
            <person name="Wallberg A."/>
        </authorList>
    </citation>
    <scope>NUCLEOTIDE SEQUENCE [LARGE SCALE GENOMIC DNA]</scope>
</reference>
<evidence type="ECO:0000256" key="2">
    <source>
        <dbReference type="SAM" id="SignalP"/>
    </source>
</evidence>
<name>A0AAV2Q1R1_MEGNR</name>
<evidence type="ECO:0000313" key="3">
    <source>
        <dbReference type="EMBL" id="CAL4068560.1"/>
    </source>
</evidence>
<feature type="region of interest" description="Disordered" evidence="1">
    <location>
        <begin position="59"/>
        <end position="83"/>
    </location>
</feature>
<evidence type="ECO:0000256" key="1">
    <source>
        <dbReference type="SAM" id="MobiDB-lite"/>
    </source>
</evidence>
<keyword evidence="4" id="KW-1185">Reference proteome</keyword>
<sequence>MMKVLLVNILLLAVPCVHRGSAQLSFEEKYAIWASDLRPGFIIQVSQLDGRRCYCKVPDNNNTRPPTTFPPPSRAPTTVTPNDGCDPSCNVTYVIGPSQVGTTLSWSSLGWTEGNNYPP</sequence>
<dbReference type="AlphaFoldDB" id="A0AAV2Q1R1"/>
<comment type="caution">
    <text evidence="3">The sequence shown here is derived from an EMBL/GenBank/DDBJ whole genome shotgun (WGS) entry which is preliminary data.</text>
</comment>
<accession>A0AAV2Q1R1</accession>